<accession>A0A9X1VI80</accession>
<comment type="caution">
    <text evidence="2">The sequence shown here is derived from an EMBL/GenBank/DDBJ whole genome shotgun (WGS) entry which is preliminary data.</text>
</comment>
<name>A0A9X1VI80_9BACT</name>
<reference evidence="2" key="1">
    <citation type="submission" date="2022-03" db="EMBL/GenBank/DDBJ databases">
        <title>Bacterial whole genome sequence for Hymenobacter sp. DH14.</title>
        <authorList>
            <person name="Le V."/>
        </authorList>
    </citation>
    <scope>NUCLEOTIDE SEQUENCE</scope>
    <source>
        <strain evidence="2">DH14</strain>
    </source>
</reference>
<feature type="signal peptide" evidence="1">
    <location>
        <begin position="1"/>
        <end position="20"/>
    </location>
</feature>
<dbReference type="SUPFAM" id="SSF49452">
    <property type="entry name" value="Starch-binding domain-like"/>
    <property type="match status" value="1"/>
</dbReference>
<dbReference type="Proteomes" id="UP001139193">
    <property type="component" value="Unassembled WGS sequence"/>
</dbReference>
<dbReference type="PROSITE" id="PS51257">
    <property type="entry name" value="PROKAR_LIPOPROTEIN"/>
    <property type="match status" value="1"/>
</dbReference>
<dbReference type="AlphaFoldDB" id="A0A9X1VI80"/>
<keyword evidence="1" id="KW-0732">Signal</keyword>
<organism evidence="2 3">
    <name type="scientific">Hymenobacter cyanobacteriorum</name>
    <dbReference type="NCBI Taxonomy" id="2926463"/>
    <lineage>
        <taxon>Bacteria</taxon>
        <taxon>Pseudomonadati</taxon>
        <taxon>Bacteroidota</taxon>
        <taxon>Cytophagia</taxon>
        <taxon>Cytophagales</taxon>
        <taxon>Hymenobacteraceae</taxon>
        <taxon>Hymenobacter</taxon>
    </lineage>
</organism>
<evidence type="ECO:0000313" key="2">
    <source>
        <dbReference type="EMBL" id="MCI1187430.1"/>
    </source>
</evidence>
<dbReference type="Gene3D" id="2.60.40.1120">
    <property type="entry name" value="Carboxypeptidase-like, regulatory domain"/>
    <property type="match status" value="1"/>
</dbReference>
<sequence length="271" mass="27701">MKSLVRTWALLALAGLPLFATTVSCSKKQDDPTPPAIAVGTVDGTITPVGSINYAQLTLPGETNGVLAAPDVQGYFKFSNVAAGNYNLSFQAASGYIAPSPRTITVAAGSTTSVGSITVNQSGPSSVALHGTATWMRDNTAYTSTTIGGTVTLTNGTPSSFNLLATAQNGGAAEIVGLNIPYFSGTGLYRLENVQFSGNATYVRTSGGIPFGSFRTSGYSGLLGTVTVATVNTTARTITGTFGYTAYDPQGSAASGTDRVYVSNGTFSLSY</sequence>
<dbReference type="InterPro" id="IPR013784">
    <property type="entry name" value="Carb-bd-like_fold"/>
</dbReference>
<feature type="chain" id="PRO_5040907547" description="Carboxypeptidase regulatory-like domain-containing protein" evidence="1">
    <location>
        <begin position="21"/>
        <end position="271"/>
    </location>
</feature>
<keyword evidence="3" id="KW-1185">Reference proteome</keyword>
<dbReference type="EMBL" id="JALBGC010000002">
    <property type="protein sequence ID" value="MCI1187430.1"/>
    <property type="molecule type" value="Genomic_DNA"/>
</dbReference>
<dbReference type="GO" id="GO:0030246">
    <property type="term" value="F:carbohydrate binding"/>
    <property type="evidence" value="ECO:0007669"/>
    <property type="project" value="InterPro"/>
</dbReference>
<evidence type="ECO:0000256" key="1">
    <source>
        <dbReference type="SAM" id="SignalP"/>
    </source>
</evidence>
<protein>
    <recommendedName>
        <fullName evidence="4">Carboxypeptidase regulatory-like domain-containing protein</fullName>
    </recommendedName>
</protein>
<dbReference type="RefSeq" id="WP_241935704.1">
    <property type="nucleotide sequence ID" value="NZ_JALBGC010000002.1"/>
</dbReference>
<evidence type="ECO:0000313" key="3">
    <source>
        <dbReference type="Proteomes" id="UP001139193"/>
    </source>
</evidence>
<gene>
    <name evidence="2" type="ORF">MON38_08355</name>
</gene>
<evidence type="ECO:0008006" key="4">
    <source>
        <dbReference type="Google" id="ProtNLM"/>
    </source>
</evidence>
<proteinExistence type="predicted"/>